<sequence>MGMNGQTPKASRCIRSHLSDSKYYSGSGFSSLVSKATAPYDDVPASETTKQLFSSCSESQSSTESLQLHLLNKTENTNC</sequence>
<keyword evidence="2" id="KW-1185">Reference proteome</keyword>
<accession>A0AAV4TUB2</accession>
<dbReference type="AlphaFoldDB" id="A0AAV4TUB2"/>
<protein>
    <submittedName>
        <fullName evidence="1">Uncharacterized protein</fullName>
    </submittedName>
</protein>
<comment type="caution">
    <text evidence="1">The sequence shown here is derived from an EMBL/GenBank/DDBJ whole genome shotgun (WGS) entry which is preliminary data.</text>
</comment>
<proteinExistence type="predicted"/>
<evidence type="ECO:0000313" key="1">
    <source>
        <dbReference type="EMBL" id="GIY49988.1"/>
    </source>
</evidence>
<gene>
    <name evidence="1" type="ORF">CEXT_300171</name>
</gene>
<name>A0AAV4TUB2_CAEEX</name>
<reference evidence="1 2" key="1">
    <citation type="submission" date="2021-06" db="EMBL/GenBank/DDBJ databases">
        <title>Caerostris extrusa draft genome.</title>
        <authorList>
            <person name="Kono N."/>
            <person name="Arakawa K."/>
        </authorList>
    </citation>
    <scope>NUCLEOTIDE SEQUENCE [LARGE SCALE GENOMIC DNA]</scope>
</reference>
<dbReference type="Proteomes" id="UP001054945">
    <property type="component" value="Unassembled WGS sequence"/>
</dbReference>
<evidence type="ECO:0000313" key="2">
    <source>
        <dbReference type="Proteomes" id="UP001054945"/>
    </source>
</evidence>
<dbReference type="EMBL" id="BPLR01011920">
    <property type="protein sequence ID" value="GIY49988.1"/>
    <property type="molecule type" value="Genomic_DNA"/>
</dbReference>
<organism evidence="1 2">
    <name type="scientific">Caerostris extrusa</name>
    <name type="common">Bark spider</name>
    <name type="synonym">Caerostris bankana</name>
    <dbReference type="NCBI Taxonomy" id="172846"/>
    <lineage>
        <taxon>Eukaryota</taxon>
        <taxon>Metazoa</taxon>
        <taxon>Ecdysozoa</taxon>
        <taxon>Arthropoda</taxon>
        <taxon>Chelicerata</taxon>
        <taxon>Arachnida</taxon>
        <taxon>Araneae</taxon>
        <taxon>Araneomorphae</taxon>
        <taxon>Entelegynae</taxon>
        <taxon>Araneoidea</taxon>
        <taxon>Araneidae</taxon>
        <taxon>Caerostris</taxon>
    </lineage>
</organism>